<dbReference type="KEGG" id="hcv:FTV88_2578"/>
<dbReference type="Pfam" id="PF19508">
    <property type="entry name" value="DUF6042"/>
    <property type="match status" value="1"/>
</dbReference>
<dbReference type="InterPro" id="IPR046105">
    <property type="entry name" value="DUF6042"/>
</dbReference>
<evidence type="ECO:0000313" key="1">
    <source>
        <dbReference type="EMBL" id="QGG48671.1"/>
    </source>
</evidence>
<accession>A0A5Q2N311</accession>
<keyword evidence="2" id="KW-1185">Reference proteome</keyword>
<name>A0A5Q2N311_9FIRM</name>
<proteinExistence type="predicted"/>
<organism evidence="1 2">
    <name type="scientific">Heliorestis convoluta</name>
    <dbReference type="NCBI Taxonomy" id="356322"/>
    <lineage>
        <taxon>Bacteria</taxon>
        <taxon>Bacillati</taxon>
        <taxon>Bacillota</taxon>
        <taxon>Clostridia</taxon>
        <taxon>Eubacteriales</taxon>
        <taxon>Heliobacteriaceae</taxon>
        <taxon>Heliorestis</taxon>
    </lineage>
</organism>
<gene>
    <name evidence="1" type="ORF">FTV88_2578</name>
</gene>
<dbReference type="AlphaFoldDB" id="A0A5Q2N311"/>
<dbReference type="EMBL" id="CP045875">
    <property type="protein sequence ID" value="QGG48671.1"/>
    <property type="molecule type" value="Genomic_DNA"/>
</dbReference>
<dbReference type="OrthoDB" id="2611430at2"/>
<dbReference type="RefSeq" id="WP_153725796.1">
    <property type="nucleotide sequence ID" value="NZ_CP045875.1"/>
</dbReference>
<reference evidence="2" key="1">
    <citation type="submission" date="2019-11" db="EMBL/GenBank/DDBJ databases">
        <title>Genome sequence of Heliorestis convoluta strain HH, an alkaliphilic and minimalistic phototrophic bacterium from a soda lake in Egypt.</title>
        <authorList>
            <person name="Dewey E.D."/>
            <person name="Stokes L.M."/>
            <person name="Burchell B.M."/>
            <person name="Shaffer K.N."/>
            <person name="Huntington A.M."/>
            <person name="Baker J.M."/>
            <person name="Nadendla S."/>
            <person name="Giglio M.G."/>
            <person name="Touchman J.W."/>
            <person name="Blankenship R.E."/>
            <person name="Madigan M.T."/>
            <person name="Sattley W.M."/>
        </authorList>
    </citation>
    <scope>NUCLEOTIDE SEQUENCE [LARGE SCALE GENOMIC DNA]</scope>
    <source>
        <strain evidence="2">HH</strain>
    </source>
</reference>
<evidence type="ECO:0000313" key="2">
    <source>
        <dbReference type="Proteomes" id="UP000366051"/>
    </source>
</evidence>
<protein>
    <submittedName>
        <fullName evidence="1">Uncharacterized protein</fullName>
    </submittedName>
</protein>
<sequence>MSSPTPMPGLRQELSHKRQGLIRIPSTFYEYNWPHYLPPTALSLYRALCRIAETDLRGSRARYELYDRPFTPWHAENTEIEINQWLLQKLCERKGWTFPANVTQSVDLLLKLSLIQVQVDEQGDEVYDIILPVPHPADILERPELRLPPYLHLPPEEAL</sequence>
<dbReference type="Proteomes" id="UP000366051">
    <property type="component" value="Chromosome"/>
</dbReference>